<dbReference type="PANTHER" id="PTHR40469">
    <property type="entry name" value="SECRETED GLYCOSYL HYDROLASE"/>
    <property type="match status" value="1"/>
</dbReference>
<dbReference type="SUPFAM" id="SSF52317">
    <property type="entry name" value="Class I glutamine amidotransferase-like"/>
    <property type="match status" value="1"/>
</dbReference>
<dbReference type="STRING" id="910347.SAMN05421773_10951"/>
<dbReference type="AlphaFoldDB" id="A0A1I1P9B3"/>
<dbReference type="Proteomes" id="UP000199207">
    <property type="component" value="Unassembled WGS sequence"/>
</dbReference>
<sequence length="223" mass="23684">MPAMNTPRIIVFSRTTGYRHDSIPDGIAALRALGGAHGFEVTATEDPAAFAAGLPGCRVAVFLSTSGTVLDEAGRAALRAHLAAGGGFAGVHAAAATEYDWPWYGELIGARFARHPELQPGTVRVADHGHPATAHLGERWELTDEWYDFEDNPRGAVRVLATADESSYRDGRMGGDHPLVWCHENTGGRSFFTALGHTAECYADPVFRAHLAGGVLWAAGHGA</sequence>
<evidence type="ECO:0000259" key="1">
    <source>
        <dbReference type="Pfam" id="PF06283"/>
    </source>
</evidence>
<dbReference type="InterPro" id="IPR029010">
    <property type="entry name" value="ThuA-like"/>
</dbReference>
<accession>A0A1I1P9B3</accession>
<gene>
    <name evidence="2" type="ORF">SAMN05421773_10951</name>
</gene>
<dbReference type="Gene3D" id="3.40.50.880">
    <property type="match status" value="1"/>
</dbReference>
<name>A0A1I1P9B3_9ACTN</name>
<dbReference type="InterPro" id="IPR029062">
    <property type="entry name" value="Class_I_gatase-like"/>
</dbReference>
<feature type="domain" description="ThuA-like" evidence="1">
    <location>
        <begin position="8"/>
        <end position="218"/>
    </location>
</feature>
<evidence type="ECO:0000313" key="2">
    <source>
        <dbReference type="EMBL" id="SFD06427.1"/>
    </source>
</evidence>
<protein>
    <recommendedName>
        <fullName evidence="1">ThuA-like domain-containing protein</fullName>
    </recommendedName>
</protein>
<evidence type="ECO:0000313" key="3">
    <source>
        <dbReference type="Proteomes" id="UP000199207"/>
    </source>
</evidence>
<proteinExistence type="predicted"/>
<dbReference type="Pfam" id="PF06283">
    <property type="entry name" value="ThuA"/>
    <property type="match status" value="1"/>
</dbReference>
<organism evidence="2 3">
    <name type="scientific">Streptomyces aidingensis</name>
    <dbReference type="NCBI Taxonomy" id="910347"/>
    <lineage>
        <taxon>Bacteria</taxon>
        <taxon>Bacillati</taxon>
        <taxon>Actinomycetota</taxon>
        <taxon>Actinomycetes</taxon>
        <taxon>Kitasatosporales</taxon>
        <taxon>Streptomycetaceae</taxon>
        <taxon>Streptomyces</taxon>
    </lineage>
</organism>
<dbReference type="EMBL" id="FOLM01000009">
    <property type="protein sequence ID" value="SFD06427.1"/>
    <property type="molecule type" value="Genomic_DNA"/>
</dbReference>
<reference evidence="2 3" key="1">
    <citation type="submission" date="2016-10" db="EMBL/GenBank/DDBJ databases">
        <authorList>
            <person name="de Groot N.N."/>
        </authorList>
    </citation>
    <scope>NUCLEOTIDE SEQUENCE [LARGE SCALE GENOMIC DNA]</scope>
    <source>
        <strain evidence="2 3">CGMCC 4.5739</strain>
    </source>
</reference>
<dbReference type="PANTHER" id="PTHR40469:SF2">
    <property type="entry name" value="GALACTOSE-BINDING DOMAIN-LIKE SUPERFAMILY PROTEIN"/>
    <property type="match status" value="1"/>
</dbReference>
<keyword evidence="3" id="KW-1185">Reference proteome</keyword>